<feature type="compositionally biased region" description="Polar residues" evidence="1">
    <location>
        <begin position="42"/>
        <end position="59"/>
    </location>
</feature>
<evidence type="ECO:0000256" key="1">
    <source>
        <dbReference type="SAM" id="MobiDB-lite"/>
    </source>
</evidence>
<name>A0AAN6DDT8_PICAN</name>
<reference evidence="2" key="1">
    <citation type="journal article" date="2021" name="G3 (Bethesda)">
        <title>Genomic diversity, chromosomal rearrangements, and interspecies hybridization in the ogataea polymorpha species complex.</title>
        <authorList>
            <person name="Hanson S.J."/>
            <person name="Cinneide E.O."/>
            <person name="Salzberg L.I."/>
            <person name="Wolfe K.H."/>
            <person name="McGowan J."/>
            <person name="Fitzpatrick D.A."/>
            <person name="Matlin K."/>
        </authorList>
    </citation>
    <scope>NUCLEOTIDE SEQUENCE</scope>
    <source>
        <strain evidence="2">61-244</strain>
    </source>
</reference>
<dbReference type="RefSeq" id="XP_043059353.1">
    <property type="nucleotide sequence ID" value="XM_043203651.1"/>
</dbReference>
<dbReference type="AlphaFoldDB" id="A0AAN6DDT8"/>
<evidence type="ECO:0000313" key="2">
    <source>
        <dbReference type="EMBL" id="KAG7818099.1"/>
    </source>
</evidence>
<sequence>MVQQPSLDSLVGRGSARSTIPVWVWRSHTGAATKPLSRAQPPGSQSSPRCSGTRSSTTRGPPRGPSARTTADGQAAAASAASTCTRPGTGSAASARTGRRAGSTSPSPRRRTCRFLGRESRSRGLWCLCGKSVRP</sequence>
<protein>
    <submittedName>
        <fullName evidence="2">Uncharacterized protein</fullName>
    </submittedName>
</protein>
<dbReference type="Proteomes" id="UP001196530">
    <property type="component" value="Unassembled WGS sequence"/>
</dbReference>
<evidence type="ECO:0000313" key="3">
    <source>
        <dbReference type="Proteomes" id="UP001196530"/>
    </source>
</evidence>
<organism evidence="2 3">
    <name type="scientific">Pichia angusta</name>
    <name type="common">Yeast</name>
    <name type="synonym">Hansenula polymorpha</name>
    <dbReference type="NCBI Taxonomy" id="870730"/>
    <lineage>
        <taxon>Eukaryota</taxon>
        <taxon>Fungi</taxon>
        <taxon>Dikarya</taxon>
        <taxon>Ascomycota</taxon>
        <taxon>Saccharomycotina</taxon>
        <taxon>Pichiomycetes</taxon>
        <taxon>Pichiales</taxon>
        <taxon>Pichiaceae</taxon>
        <taxon>Ogataea</taxon>
    </lineage>
</organism>
<gene>
    <name evidence="2" type="ORF">KL928_003100</name>
</gene>
<comment type="caution">
    <text evidence="2">The sequence shown here is derived from an EMBL/GenBank/DDBJ whole genome shotgun (WGS) entry which is preliminary data.</text>
</comment>
<dbReference type="GeneID" id="66127151"/>
<dbReference type="EMBL" id="JAHLUX010000006">
    <property type="protein sequence ID" value="KAG7818099.1"/>
    <property type="molecule type" value="Genomic_DNA"/>
</dbReference>
<feature type="region of interest" description="Disordered" evidence="1">
    <location>
        <begin position="31"/>
        <end position="112"/>
    </location>
</feature>
<proteinExistence type="predicted"/>
<feature type="compositionally biased region" description="Low complexity" evidence="1">
    <location>
        <begin position="66"/>
        <end position="107"/>
    </location>
</feature>
<accession>A0AAN6DDT8</accession>